<evidence type="ECO:0000256" key="1">
    <source>
        <dbReference type="SAM" id="Phobius"/>
    </source>
</evidence>
<organism evidence="2 3">
    <name type="scientific">Pseudomonas putida NBRC 14164</name>
    <dbReference type="NCBI Taxonomy" id="1211579"/>
    <lineage>
        <taxon>Bacteria</taxon>
        <taxon>Pseudomonadati</taxon>
        <taxon>Pseudomonadota</taxon>
        <taxon>Gammaproteobacteria</taxon>
        <taxon>Pseudomonadales</taxon>
        <taxon>Pseudomonadaceae</taxon>
        <taxon>Pseudomonas</taxon>
    </lineage>
</organism>
<proteinExistence type="predicted"/>
<keyword evidence="1" id="KW-0472">Membrane</keyword>
<evidence type="ECO:0000313" key="3">
    <source>
        <dbReference type="Proteomes" id="UP000016702"/>
    </source>
</evidence>
<evidence type="ECO:0000313" key="2">
    <source>
        <dbReference type="EMBL" id="BAN53780.1"/>
    </source>
</evidence>
<dbReference type="EMBL" id="AP013070">
    <property type="protein sequence ID" value="BAN53780.1"/>
    <property type="molecule type" value="Genomic_DNA"/>
</dbReference>
<accession>A0ABM7EDX4</accession>
<name>A0ABM7EDX4_PSEPU</name>
<feature type="transmembrane region" description="Helical" evidence="1">
    <location>
        <begin position="16"/>
        <end position="32"/>
    </location>
</feature>
<dbReference type="Proteomes" id="UP000016702">
    <property type="component" value="Chromosome"/>
</dbReference>
<keyword evidence="3" id="KW-1185">Reference proteome</keyword>
<feature type="transmembrane region" description="Helical" evidence="1">
    <location>
        <begin position="67"/>
        <end position="84"/>
    </location>
</feature>
<keyword evidence="1" id="KW-0812">Transmembrane</keyword>
<keyword evidence="1" id="KW-1133">Transmembrane helix</keyword>
<feature type="transmembrane region" description="Helical" evidence="1">
    <location>
        <begin position="39"/>
        <end position="61"/>
    </location>
</feature>
<protein>
    <submittedName>
        <fullName evidence="2">Uncharacterized protein</fullName>
    </submittedName>
</protein>
<reference evidence="2 3" key="1">
    <citation type="journal article" date="2014" name="Genome Announc.">
        <title>The Complete Genome Sequence of Pseudomonas putida NBRC 14164T Confirms High Intraspecies Variation.</title>
        <authorList>
            <person name="Ohji S."/>
            <person name="Yamazoe A."/>
            <person name="Hosoyama A."/>
            <person name="Tsuchikane K."/>
            <person name="Ezaki T."/>
            <person name="Fujita N."/>
        </authorList>
    </citation>
    <scope>NUCLEOTIDE SEQUENCE [LARGE SCALE GENOMIC DNA]</scope>
    <source>
        <strain evidence="2 3">NBRC 14164</strain>
    </source>
</reference>
<sequence length="94" mass="10688">MDVTTKPQTDLLRSRHFRWVTCILTQAICSLLEDPMNKLILPFAIFVSVILTGKIAEHYGLEGSWKIGLLCLVAAAVQIAVTRFQRYQRQKAQL</sequence>
<gene>
    <name evidence="2" type="ORF">PP4_19270</name>
</gene>